<evidence type="ECO:0000313" key="8">
    <source>
        <dbReference type="EMBL" id="PIC32803.1"/>
    </source>
</evidence>
<protein>
    <recommendedName>
        <fullName evidence="7">T-box domain-containing protein</fullName>
    </recommendedName>
</protein>
<comment type="subcellular location">
    <subcellularLocation>
        <location evidence="5">Nucleus</location>
    </subcellularLocation>
</comment>
<reference evidence="9" key="1">
    <citation type="submission" date="2017-10" db="EMBL/GenBank/DDBJ databases">
        <title>Rapid genome shrinkage in a self-fertile nematode reveals novel sperm competition proteins.</title>
        <authorList>
            <person name="Yin D."/>
            <person name="Schwarz E.M."/>
            <person name="Thomas C.G."/>
            <person name="Felde R.L."/>
            <person name="Korf I.F."/>
            <person name="Cutter A.D."/>
            <person name="Schartner C.M."/>
            <person name="Ralston E.J."/>
            <person name="Meyer B.J."/>
            <person name="Haag E.S."/>
        </authorList>
    </citation>
    <scope>NUCLEOTIDE SEQUENCE [LARGE SCALE GENOMIC DNA]</scope>
    <source>
        <strain evidence="9">JU1422</strain>
    </source>
</reference>
<evidence type="ECO:0000256" key="6">
    <source>
        <dbReference type="SAM" id="MobiDB-lite"/>
    </source>
</evidence>
<dbReference type="AlphaFoldDB" id="A0A2G5TZZ6"/>
<keyword evidence="2 5" id="KW-0238">DNA-binding</keyword>
<keyword evidence="4 5" id="KW-0539">Nucleus</keyword>
<dbReference type="PROSITE" id="PS50252">
    <property type="entry name" value="TBOX_3"/>
    <property type="match status" value="1"/>
</dbReference>
<gene>
    <name evidence="8" type="primary">Cnig_chr_IV.g13006</name>
    <name evidence="8" type="ORF">B9Z55_013006</name>
</gene>
<keyword evidence="9" id="KW-1185">Reference proteome</keyword>
<accession>A0A2G5TZZ6</accession>
<dbReference type="OrthoDB" id="10464121at2759"/>
<keyword evidence="1" id="KW-0805">Transcription regulation</keyword>
<evidence type="ECO:0000256" key="1">
    <source>
        <dbReference type="ARBA" id="ARBA00023015"/>
    </source>
</evidence>
<dbReference type="Gene3D" id="2.60.40.820">
    <property type="entry name" value="Transcription factor, T-box"/>
    <property type="match status" value="1"/>
</dbReference>
<evidence type="ECO:0000256" key="2">
    <source>
        <dbReference type="ARBA" id="ARBA00023125"/>
    </source>
</evidence>
<comment type="caution">
    <text evidence="8">The sequence shown here is derived from an EMBL/GenBank/DDBJ whole genome shotgun (WGS) entry which is preliminary data.</text>
</comment>
<dbReference type="GO" id="GO:0003677">
    <property type="term" value="F:DNA binding"/>
    <property type="evidence" value="ECO:0007669"/>
    <property type="project" value="UniProtKB-UniRule"/>
</dbReference>
<evidence type="ECO:0000259" key="7">
    <source>
        <dbReference type="PROSITE" id="PS50252"/>
    </source>
</evidence>
<feature type="region of interest" description="Disordered" evidence="6">
    <location>
        <begin position="384"/>
        <end position="406"/>
    </location>
</feature>
<dbReference type="SUPFAM" id="SSF49417">
    <property type="entry name" value="p53-like transcription factors"/>
    <property type="match status" value="1"/>
</dbReference>
<feature type="domain" description="T-box" evidence="7">
    <location>
        <begin position="52"/>
        <end position="224"/>
    </location>
</feature>
<evidence type="ECO:0000256" key="5">
    <source>
        <dbReference type="PROSITE-ProRule" id="PRU00201"/>
    </source>
</evidence>
<dbReference type="GO" id="GO:0045893">
    <property type="term" value="P:positive regulation of DNA-templated transcription"/>
    <property type="evidence" value="ECO:0007669"/>
    <property type="project" value="InterPro"/>
</dbReference>
<evidence type="ECO:0000256" key="3">
    <source>
        <dbReference type="ARBA" id="ARBA00023163"/>
    </source>
</evidence>
<dbReference type="EMBL" id="PDUG01000004">
    <property type="protein sequence ID" value="PIC32803.1"/>
    <property type="molecule type" value="Genomic_DNA"/>
</dbReference>
<evidence type="ECO:0000256" key="4">
    <source>
        <dbReference type="ARBA" id="ARBA00023242"/>
    </source>
</evidence>
<proteinExistence type="predicted"/>
<sequence length="406" mass="46700">MNTITVRCTSEEEWIEEGGGEVNVDKVDIDRINHPKYAEIILNRFPPENLGFEYEVTGLEEDSSYEMELLFDPNSNLKEKFQRRSDGTFNIIIISEFEQQPVLQRICHEKKQQTGSYWMKSKVNFDKVWFRNEHKSRQKPADAKYKVDLVSTRMYQVKLRIQKIGGEETILPIKHQQFVVCAQEYKSQKKKTNEVSDADTDTLQPKDLTRRKRKSNEKTSSPSDSFEMSPFDQHGQRTFRGQSTTVNPSQTPQMNIDMRSIFGLFEATRNINFENLLGEHAEPFLEQGPGQFLNSQPVNIEQGQPQMMPSTSDNFGMPLLDLQALGIFPSTVNPTQQQQQMNTDWSPLRTFMATQNINPQMLQGAGPFSNPPPGNIVQPRIVVEPIEEPPINPEPEQEPPRHPEQD</sequence>
<name>A0A2G5TZZ6_9PELO</name>
<evidence type="ECO:0000313" key="9">
    <source>
        <dbReference type="Proteomes" id="UP000230233"/>
    </source>
</evidence>
<dbReference type="InterPro" id="IPR036960">
    <property type="entry name" value="T-box_sf"/>
</dbReference>
<comment type="caution">
    <text evidence="5">Lacks conserved residue(s) required for the propagation of feature annotation.</text>
</comment>
<organism evidence="8 9">
    <name type="scientific">Caenorhabditis nigoni</name>
    <dbReference type="NCBI Taxonomy" id="1611254"/>
    <lineage>
        <taxon>Eukaryota</taxon>
        <taxon>Metazoa</taxon>
        <taxon>Ecdysozoa</taxon>
        <taxon>Nematoda</taxon>
        <taxon>Chromadorea</taxon>
        <taxon>Rhabditida</taxon>
        <taxon>Rhabditina</taxon>
        <taxon>Rhabditomorpha</taxon>
        <taxon>Rhabditoidea</taxon>
        <taxon>Rhabditidae</taxon>
        <taxon>Peloderinae</taxon>
        <taxon>Caenorhabditis</taxon>
    </lineage>
</organism>
<feature type="compositionally biased region" description="Polar residues" evidence="6">
    <location>
        <begin position="239"/>
        <end position="253"/>
    </location>
</feature>
<dbReference type="GO" id="GO:0003700">
    <property type="term" value="F:DNA-binding transcription factor activity"/>
    <property type="evidence" value="ECO:0007669"/>
    <property type="project" value="InterPro"/>
</dbReference>
<dbReference type="Proteomes" id="UP000230233">
    <property type="component" value="Chromosome IV"/>
</dbReference>
<feature type="region of interest" description="Disordered" evidence="6">
    <location>
        <begin position="190"/>
        <end position="253"/>
    </location>
</feature>
<dbReference type="Pfam" id="PF00907">
    <property type="entry name" value="T-box"/>
    <property type="match status" value="1"/>
</dbReference>
<dbReference type="InterPro" id="IPR008967">
    <property type="entry name" value="p53-like_TF_DNA-bd_sf"/>
</dbReference>
<dbReference type="InterPro" id="IPR046360">
    <property type="entry name" value="T-box_DNA-bd"/>
</dbReference>
<dbReference type="GO" id="GO:0005634">
    <property type="term" value="C:nucleus"/>
    <property type="evidence" value="ECO:0007669"/>
    <property type="project" value="UniProtKB-SubCell"/>
</dbReference>
<keyword evidence="3" id="KW-0804">Transcription</keyword>